<reference evidence="2" key="1">
    <citation type="submission" date="2023-03" db="EMBL/GenBank/DDBJ databases">
        <title>Massive genome expansion in bonnet fungi (Mycena s.s.) driven by repeated elements and novel gene families across ecological guilds.</title>
        <authorList>
            <consortium name="Lawrence Berkeley National Laboratory"/>
            <person name="Harder C.B."/>
            <person name="Miyauchi S."/>
            <person name="Viragh M."/>
            <person name="Kuo A."/>
            <person name="Thoen E."/>
            <person name="Andreopoulos B."/>
            <person name="Lu D."/>
            <person name="Skrede I."/>
            <person name="Drula E."/>
            <person name="Henrissat B."/>
            <person name="Morin E."/>
            <person name="Kohler A."/>
            <person name="Barry K."/>
            <person name="LaButti K."/>
            <person name="Morin E."/>
            <person name="Salamov A."/>
            <person name="Lipzen A."/>
            <person name="Mereny Z."/>
            <person name="Hegedus B."/>
            <person name="Baldrian P."/>
            <person name="Stursova M."/>
            <person name="Weitz H."/>
            <person name="Taylor A."/>
            <person name="Grigoriev I.V."/>
            <person name="Nagy L.G."/>
            <person name="Martin F."/>
            <person name="Kauserud H."/>
        </authorList>
    </citation>
    <scope>NUCLEOTIDE SEQUENCE</scope>
    <source>
        <strain evidence="2">CBHHK173m</strain>
    </source>
</reference>
<evidence type="ECO:0000313" key="3">
    <source>
        <dbReference type="Proteomes" id="UP001222325"/>
    </source>
</evidence>
<dbReference type="Proteomes" id="UP001222325">
    <property type="component" value="Unassembled WGS sequence"/>
</dbReference>
<gene>
    <name evidence="2" type="ORF">B0H15DRAFT_953623</name>
</gene>
<comment type="caution">
    <text evidence="2">The sequence shown here is derived from an EMBL/GenBank/DDBJ whole genome shotgun (WGS) entry which is preliminary data.</text>
</comment>
<protein>
    <submittedName>
        <fullName evidence="2">Uncharacterized protein</fullName>
    </submittedName>
</protein>
<proteinExistence type="predicted"/>
<feature type="region of interest" description="Disordered" evidence="1">
    <location>
        <begin position="12"/>
        <end position="50"/>
    </location>
</feature>
<organism evidence="2 3">
    <name type="scientific">Mycena belliarum</name>
    <dbReference type="NCBI Taxonomy" id="1033014"/>
    <lineage>
        <taxon>Eukaryota</taxon>
        <taxon>Fungi</taxon>
        <taxon>Dikarya</taxon>
        <taxon>Basidiomycota</taxon>
        <taxon>Agaricomycotina</taxon>
        <taxon>Agaricomycetes</taxon>
        <taxon>Agaricomycetidae</taxon>
        <taxon>Agaricales</taxon>
        <taxon>Marasmiineae</taxon>
        <taxon>Mycenaceae</taxon>
        <taxon>Mycena</taxon>
    </lineage>
</organism>
<name>A0AAD6TV37_9AGAR</name>
<dbReference type="EMBL" id="JARJCN010000055">
    <property type="protein sequence ID" value="KAJ7080437.1"/>
    <property type="molecule type" value="Genomic_DNA"/>
</dbReference>
<evidence type="ECO:0000313" key="2">
    <source>
        <dbReference type="EMBL" id="KAJ7080437.1"/>
    </source>
</evidence>
<sequence>MSSLLQISCRRQQQVRASTNNNSENIPSSPSIPSSSNMDSPNPFSTPSTPSLISALLPRTQYTSAQRAAFGLRALKQVKLGEPTERLFKRYLETEKQEERDVLQFLYTLEAVDLISGLLEHRGQEWQPSSELLKKIRKFVKAILILPDIRYYAGAVEVAVIQAMRDSGVAQLPDADSDDMDGLKSTVARQLTLDRSTLKSLVKRSMSKPVLDMASLAVQILSKFSGSKTHTLGLYQRLSLIRYHLGKNHPVDKFWAEVDSELDELHKAGPTEYVMALQACYDDDMIKFPGPSDSDSEAVRVHAHKFGDEIGDTSPKWLRMLSKNAKKIHRIDVGSRGHHSLGA</sequence>
<keyword evidence="3" id="KW-1185">Reference proteome</keyword>
<evidence type="ECO:0000256" key="1">
    <source>
        <dbReference type="SAM" id="MobiDB-lite"/>
    </source>
</evidence>
<accession>A0AAD6TV37</accession>
<feature type="compositionally biased region" description="Low complexity" evidence="1">
    <location>
        <begin position="18"/>
        <end position="50"/>
    </location>
</feature>
<dbReference type="AlphaFoldDB" id="A0AAD6TV37"/>